<reference evidence="1 2" key="1">
    <citation type="submission" date="2018-05" db="EMBL/GenBank/DDBJ databases">
        <title>Genomic Encyclopedia of Type Strains, Phase IV (KMG-V): Genome sequencing to study the core and pangenomes of soil and plant-associated prokaryotes.</title>
        <authorList>
            <person name="Whitman W."/>
        </authorList>
    </citation>
    <scope>NUCLEOTIDE SEQUENCE [LARGE SCALE GENOMIC DNA]</scope>
    <source>
        <strain evidence="1 2">PNA 200-10</strain>
    </source>
</reference>
<evidence type="ECO:0000313" key="2">
    <source>
        <dbReference type="Proteomes" id="UP000245981"/>
    </source>
</evidence>
<name>A0A2V2BC35_9GAMM</name>
<gene>
    <name evidence="1" type="ORF">C7431_11457</name>
</gene>
<dbReference type="EMBL" id="QGHF01000014">
    <property type="protein sequence ID" value="PWK93598.1"/>
    <property type="molecule type" value="Genomic_DNA"/>
</dbReference>
<organism evidence="1 2">
    <name type="scientific">Pantoea allii</name>
    <dbReference type="NCBI Taxonomy" id="574096"/>
    <lineage>
        <taxon>Bacteria</taxon>
        <taxon>Pseudomonadati</taxon>
        <taxon>Pseudomonadota</taxon>
        <taxon>Gammaproteobacteria</taxon>
        <taxon>Enterobacterales</taxon>
        <taxon>Erwiniaceae</taxon>
        <taxon>Pantoea</taxon>
    </lineage>
</organism>
<accession>A0A2V2BC35</accession>
<evidence type="ECO:0000313" key="1">
    <source>
        <dbReference type="EMBL" id="PWK93598.1"/>
    </source>
</evidence>
<protein>
    <submittedName>
        <fullName evidence="1">Uncharacterized protein</fullName>
    </submittedName>
</protein>
<dbReference type="Proteomes" id="UP000245981">
    <property type="component" value="Unassembled WGS sequence"/>
</dbReference>
<sequence>MLAFINFFTSQLQPDSQNQPNSALDENSRREKTLGMRYLAVWCFARVSHSVKLAAINLPYKGQVYVSGHYSFRAERSCRDVE</sequence>
<comment type="caution">
    <text evidence="1">The sequence shown here is derived from an EMBL/GenBank/DDBJ whole genome shotgun (WGS) entry which is preliminary data.</text>
</comment>
<dbReference type="AlphaFoldDB" id="A0A2V2BC35"/>
<proteinExistence type="predicted"/>